<sequence length="163" mass="18384">MDAEQASARLEWELMILTRQREQAMLQVRPGDERLDRSAYVLLSRLEVQGPMSIADFVDAFGLAASTFNRQTAALLRDGLVERTLDPNGSVARKFRITAEGSRRLTSDRRQVVNGLAMVLTDWPPERLERFIADFQQFNEDIERLTGRPWPRPAAATTPPTGG</sequence>
<dbReference type="Gene3D" id="1.10.10.10">
    <property type="entry name" value="Winged helix-like DNA-binding domain superfamily/Winged helix DNA-binding domain"/>
    <property type="match status" value="1"/>
</dbReference>
<protein>
    <recommendedName>
        <fullName evidence="1">HTH marR-type domain-containing protein</fullName>
    </recommendedName>
</protein>
<proteinExistence type="predicted"/>
<comment type="caution">
    <text evidence="2">The sequence shown here is derived from an EMBL/GenBank/DDBJ whole genome shotgun (WGS) entry which is preliminary data.</text>
</comment>
<dbReference type="InterPro" id="IPR036390">
    <property type="entry name" value="WH_DNA-bd_sf"/>
</dbReference>
<keyword evidence="3" id="KW-1185">Reference proteome</keyword>
<evidence type="ECO:0000313" key="3">
    <source>
        <dbReference type="Proteomes" id="UP001500902"/>
    </source>
</evidence>
<dbReference type="InterPro" id="IPR036388">
    <property type="entry name" value="WH-like_DNA-bd_sf"/>
</dbReference>
<dbReference type="Proteomes" id="UP001500902">
    <property type="component" value="Unassembled WGS sequence"/>
</dbReference>
<accession>A0ABP7CEM5</accession>
<dbReference type="SMART" id="SM00347">
    <property type="entry name" value="HTH_MARR"/>
    <property type="match status" value="1"/>
</dbReference>
<dbReference type="InterPro" id="IPR000835">
    <property type="entry name" value="HTH_MarR-typ"/>
</dbReference>
<reference evidence="3" key="1">
    <citation type="journal article" date="2019" name="Int. J. Syst. Evol. Microbiol.">
        <title>The Global Catalogue of Microorganisms (GCM) 10K type strain sequencing project: providing services to taxonomists for standard genome sequencing and annotation.</title>
        <authorList>
            <consortium name="The Broad Institute Genomics Platform"/>
            <consortium name="The Broad Institute Genome Sequencing Center for Infectious Disease"/>
            <person name="Wu L."/>
            <person name="Ma J."/>
        </authorList>
    </citation>
    <scope>NUCLEOTIDE SEQUENCE [LARGE SCALE GENOMIC DNA]</scope>
    <source>
        <strain evidence="3">JCM 16904</strain>
    </source>
</reference>
<dbReference type="SUPFAM" id="SSF46785">
    <property type="entry name" value="Winged helix' DNA-binding domain"/>
    <property type="match status" value="1"/>
</dbReference>
<feature type="domain" description="HTH marR-type" evidence="1">
    <location>
        <begin position="28"/>
        <end position="128"/>
    </location>
</feature>
<name>A0ABP7CEM5_9ACTN</name>
<dbReference type="Pfam" id="PF01047">
    <property type="entry name" value="MarR"/>
    <property type="match status" value="1"/>
</dbReference>
<evidence type="ECO:0000259" key="1">
    <source>
        <dbReference type="SMART" id="SM00347"/>
    </source>
</evidence>
<gene>
    <name evidence="2" type="ORF">GCM10022224_058600</name>
</gene>
<dbReference type="EMBL" id="BAAAZP010000102">
    <property type="protein sequence ID" value="GAA3686079.1"/>
    <property type="molecule type" value="Genomic_DNA"/>
</dbReference>
<evidence type="ECO:0000313" key="2">
    <source>
        <dbReference type="EMBL" id="GAA3686079.1"/>
    </source>
</evidence>
<organism evidence="2 3">
    <name type="scientific">Nonomuraea antimicrobica</name>
    <dbReference type="NCBI Taxonomy" id="561173"/>
    <lineage>
        <taxon>Bacteria</taxon>
        <taxon>Bacillati</taxon>
        <taxon>Actinomycetota</taxon>
        <taxon>Actinomycetes</taxon>
        <taxon>Streptosporangiales</taxon>
        <taxon>Streptosporangiaceae</taxon>
        <taxon>Nonomuraea</taxon>
    </lineage>
</organism>